<protein>
    <recommendedName>
        <fullName evidence="3">C2H2-type domain-containing protein</fullName>
    </recommendedName>
</protein>
<comment type="caution">
    <text evidence="1">The sequence shown here is derived from an EMBL/GenBank/DDBJ whole genome shotgun (WGS) entry which is preliminary data.</text>
</comment>
<dbReference type="EMBL" id="BAAAPC010000011">
    <property type="protein sequence ID" value="GAA1999471.1"/>
    <property type="molecule type" value="Genomic_DNA"/>
</dbReference>
<evidence type="ECO:0008006" key="3">
    <source>
        <dbReference type="Google" id="ProtNLM"/>
    </source>
</evidence>
<sequence length="88" mass="9383">MSGLSMMRPSDAANADTATTERYIFDPGSLSSAQIMGDACAICHVKWPRPRNPLGGLPEGHEVYGCDECAGIVEAHTARSMEHALAIH</sequence>
<evidence type="ECO:0000313" key="2">
    <source>
        <dbReference type="Proteomes" id="UP001501585"/>
    </source>
</evidence>
<reference evidence="1 2" key="1">
    <citation type="journal article" date="2019" name="Int. J. Syst. Evol. Microbiol.">
        <title>The Global Catalogue of Microorganisms (GCM) 10K type strain sequencing project: providing services to taxonomists for standard genome sequencing and annotation.</title>
        <authorList>
            <consortium name="The Broad Institute Genomics Platform"/>
            <consortium name="The Broad Institute Genome Sequencing Center for Infectious Disease"/>
            <person name="Wu L."/>
            <person name="Ma J."/>
        </authorList>
    </citation>
    <scope>NUCLEOTIDE SEQUENCE [LARGE SCALE GENOMIC DNA]</scope>
    <source>
        <strain evidence="1 2">JCM 15313</strain>
    </source>
</reference>
<keyword evidence="2" id="KW-1185">Reference proteome</keyword>
<dbReference type="Proteomes" id="UP001501585">
    <property type="component" value="Unassembled WGS sequence"/>
</dbReference>
<gene>
    <name evidence="1" type="ORF">GCM10009799_28380</name>
</gene>
<name>A0ABN2T5U0_9ACTN</name>
<evidence type="ECO:0000313" key="1">
    <source>
        <dbReference type="EMBL" id="GAA1999471.1"/>
    </source>
</evidence>
<accession>A0ABN2T5U0</accession>
<proteinExistence type="predicted"/>
<organism evidence="1 2">
    <name type="scientific">Nocardiopsis rhodophaea</name>
    <dbReference type="NCBI Taxonomy" id="280238"/>
    <lineage>
        <taxon>Bacteria</taxon>
        <taxon>Bacillati</taxon>
        <taxon>Actinomycetota</taxon>
        <taxon>Actinomycetes</taxon>
        <taxon>Streptosporangiales</taxon>
        <taxon>Nocardiopsidaceae</taxon>
        <taxon>Nocardiopsis</taxon>
    </lineage>
</organism>